<comment type="caution">
    <text evidence="2">The sequence shown here is derived from an EMBL/GenBank/DDBJ whole genome shotgun (WGS) entry which is preliminary data.</text>
</comment>
<keyword evidence="1" id="KW-1133">Transmembrane helix</keyword>
<protein>
    <submittedName>
        <fullName evidence="2">Uncharacterized protein</fullName>
    </submittedName>
</protein>
<keyword evidence="3" id="KW-1185">Reference proteome</keyword>
<keyword evidence="1" id="KW-0472">Membrane</keyword>
<keyword evidence="1" id="KW-0812">Transmembrane</keyword>
<name>A0A3A8IN26_9BACT</name>
<gene>
    <name evidence="2" type="ORF">D7V88_21080</name>
</gene>
<evidence type="ECO:0000313" key="2">
    <source>
        <dbReference type="EMBL" id="RKG84869.1"/>
    </source>
</evidence>
<organism evidence="2 3">
    <name type="scientific">Corallococcus terminator</name>
    <dbReference type="NCBI Taxonomy" id="2316733"/>
    <lineage>
        <taxon>Bacteria</taxon>
        <taxon>Pseudomonadati</taxon>
        <taxon>Myxococcota</taxon>
        <taxon>Myxococcia</taxon>
        <taxon>Myxococcales</taxon>
        <taxon>Cystobacterineae</taxon>
        <taxon>Myxococcaceae</taxon>
        <taxon>Corallococcus</taxon>
    </lineage>
</organism>
<proteinExistence type="predicted"/>
<evidence type="ECO:0000256" key="1">
    <source>
        <dbReference type="SAM" id="Phobius"/>
    </source>
</evidence>
<dbReference type="EMBL" id="RAVZ01000146">
    <property type="protein sequence ID" value="RKG84869.1"/>
    <property type="molecule type" value="Genomic_DNA"/>
</dbReference>
<reference evidence="3" key="1">
    <citation type="submission" date="2018-09" db="EMBL/GenBank/DDBJ databases">
        <authorList>
            <person name="Livingstone P.G."/>
            <person name="Whitworth D.E."/>
        </authorList>
    </citation>
    <scope>NUCLEOTIDE SEQUENCE [LARGE SCALE GENOMIC DNA]</scope>
    <source>
        <strain evidence="3">CA054A</strain>
    </source>
</reference>
<dbReference type="AlphaFoldDB" id="A0A3A8IN26"/>
<evidence type="ECO:0000313" key="3">
    <source>
        <dbReference type="Proteomes" id="UP000268094"/>
    </source>
</evidence>
<accession>A0A3A8IN26</accession>
<dbReference type="Proteomes" id="UP000268094">
    <property type="component" value="Unassembled WGS sequence"/>
</dbReference>
<feature type="transmembrane region" description="Helical" evidence="1">
    <location>
        <begin position="92"/>
        <end position="110"/>
    </location>
</feature>
<sequence length="117" mass="12217">MERAGRGLVRGLAVGLREELAAHPVASGEALVASVEKLVERGVASTIRSAGDALAGEATRWREDSAERRPLHRAGREFTAGVLEALGARLRLPLLAMAGTGSALVALAVLSGRRRKA</sequence>